<evidence type="ECO:0000256" key="1">
    <source>
        <dbReference type="ARBA" id="ARBA00022723"/>
    </source>
</evidence>
<dbReference type="Pfam" id="PF02204">
    <property type="entry name" value="VPS9"/>
    <property type="match status" value="1"/>
</dbReference>
<evidence type="ECO:0000256" key="2">
    <source>
        <dbReference type="ARBA" id="ARBA00022771"/>
    </source>
</evidence>
<feature type="compositionally biased region" description="Low complexity" evidence="4">
    <location>
        <begin position="73"/>
        <end position="83"/>
    </location>
</feature>
<dbReference type="GO" id="GO:0003677">
    <property type="term" value="F:DNA binding"/>
    <property type="evidence" value="ECO:0007669"/>
    <property type="project" value="InterPro"/>
</dbReference>
<name>A0A0P6IUJ5_AEDAE</name>
<sequence length="750" mass="83892">MFSIKTPRIQQKDLQCLNGCGFYGNAQWNGLCSKCYRERTMKERHMKLYRPVRFEGHSSGKKQESHHGAGHKQNQQQQQLSHQADQRHAAKVVHGLSAKAGAAPKDEDKKKKRNLMDLLKKTTSMKESDRPSRHHHHHSHHHHRQPMDKLEQEYQDALKALKIDDAAKRGLKYFIEMLDQEIRKKHSDCSIEEVSDIVQNSYTKFQEYMNLENAPFINVSQETKEQALDFFEKCIMTMNHSRLFSPPTTNDEEKDSLIQKRIRQLSWINAKHLVCSIDEVNSEVRDLVYTAITELVSMDSFHSPQEKLECIIRCCRNIFSLLKQSVGGPASADEFLPALIFVVLKANPVRLHSNINFITRFSNASRLMSGEGGYYFTNLCCAISFIENLTSESLSMSAEEFNGLMTGEKAGPSAWESALMACESLHLISENMKTMKKLGTRNEEILKGIETLNEDIVTFRNEISQKVTEVLDRTPLVLKPIRTPRRLEKRNAQIFSSASGHQPVDGGHFQSNLMTVMKVGDIDEGKKSAMEPAFAPPTNFDDLVRNLSDTLVTPLVSVESDKNLSPSPLLGVSASNSSDLLSASPIFDYKRVFDTPLDETATPDDMAHTFIKGIRNINYDFDFSDHSGENSAADDIDGKPTPSAAQMSRFDLEEFDPLIAKKREETVPSLPLQSTTSGSNLLDEDSPRALLLESPIKPTVAEYQGFSLQGCNIPTITCAAGDMGASCSSTKSHQPKSSLDNALGSGGSLI</sequence>
<feature type="compositionally biased region" description="Polar residues" evidence="4">
    <location>
        <begin position="726"/>
        <end position="740"/>
    </location>
</feature>
<accession>A0A0P6IUJ5</accession>
<dbReference type="GO" id="GO:0031267">
    <property type="term" value="F:small GTPase binding"/>
    <property type="evidence" value="ECO:0007669"/>
    <property type="project" value="TreeGrafter"/>
</dbReference>
<dbReference type="SMART" id="SM00167">
    <property type="entry name" value="VPS9"/>
    <property type="match status" value="1"/>
</dbReference>
<dbReference type="VEuPathDB" id="VectorBase:AAEL014992"/>
<keyword evidence="2" id="KW-0863">Zinc-finger</keyword>
<proteinExistence type="evidence at transcript level"/>
<dbReference type="GO" id="GO:0008270">
    <property type="term" value="F:zinc ion binding"/>
    <property type="evidence" value="ECO:0007669"/>
    <property type="project" value="UniProtKB-KW"/>
</dbReference>
<dbReference type="SUPFAM" id="SSF57716">
    <property type="entry name" value="Glucocorticoid receptor-like (DNA-binding domain)"/>
    <property type="match status" value="1"/>
</dbReference>
<dbReference type="Gene3D" id="1.10.246.120">
    <property type="match status" value="1"/>
</dbReference>
<dbReference type="Pfam" id="PF01754">
    <property type="entry name" value="zf-A20"/>
    <property type="match status" value="1"/>
</dbReference>
<dbReference type="PROSITE" id="PS51205">
    <property type="entry name" value="VPS9"/>
    <property type="match status" value="1"/>
</dbReference>
<dbReference type="InterPro" id="IPR037191">
    <property type="entry name" value="VPS9_dom_sf"/>
</dbReference>
<dbReference type="GO" id="GO:0005829">
    <property type="term" value="C:cytosol"/>
    <property type="evidence" value="ECO:0007669"/>
    <property type="project" value="TreeGrafter"/>
</dbReference>
<feature type="domain" description="A20-type" evidence="5">
    <location>
        <begin position="10"/>
        <end position="44"/>
    </location>
</feature>
<feature type="region of interest" description="Disordered" evidence="4">
    <location>
        <begin position="724"/>
        <end position="750"/>
    </location>
</feature>
<dbReference type="GO" id="GO:0030139">
    <property type="term" value="C:endocytic vesicle"/>
    <property type="evidence" value="ECO:0007669"/>
    <property type="project" value="TreeGrafter"/>
</dbReference>
<feature type="domain" description="VPS9" evidence="6">
    <location>
        <begin position="252"/>
        <end position="395"/>
    </location>
</feature>
<keyword evidence="1" id="KW-0479">Metal-binding</keyword>
<feature type="compositionally biased region" description="Basic residues" evidence="4">
    <location>
        <begin position="132"/>
        <end position="144"/>
    </location>
</feature>
<dbReference type="PROSITE" id="PS51036">
    <property type="entry name" value="ZF_A20"/>
    <property type="match status" value="1"/>
</dbReference>
<dbReference type="SMART" id="SM00259">
    <property type="entry name" value="ZnF_A20"/>
    <property type="match status" value="1"/>
</dbReference>
<dbReference type="InterPro" id="IPR041545">
    <property type="entry name" value="DUF5601"/>
</dbReference>
<feature type="compositionally biased region" description="Basic and acidic residues" evidence="4">
    <location>
        <begin position="52"/>
        <end position="67"/>
    </location>
</feature>
<evidence type="ECO:0000256" key="4">
    <source>
        <dbReference type="SAM" id="MobiDB-lite"/>
    </source>
</evidence>
<feature type="region of interest" description="Disordered" evidence="4">
    <location>
        <begin position="50"/>
        <end position="91"/>
    </location>
</feature>
<dbReference type="Gene3D" id="1.20.5.4770">
    <property type="match status" value="1"/>
</dbReference>
<dbReference type="AlphaFoldDB" id="A0A0P6IUJ5"/>
<dbReference type="GO" id="GO:0016192">
    <property type="term" value="P:vesicle-mediated transport"/>
    <property type="evidence" value="ECO:0007669"/>
    <property type="project" value="InterPro"/>
</dbReference>
<organism evidence="7">
    <name type="scientific">Aedes aegypti</name>
    <name type="common">Yellowfever mosquito</name>
    <name type="synonym">Culex aegypti</name>
    <dbReference type="NCBI Taxonomy" id="7159"/>
    <lineage>
        <taxon>Eukaryota</taxon>
        <taxon>Metazoa</taxon>
        <taxon>Ecdysozoa</taxon>
        <taxon>Arthropoda</taxon>
        <taxon>Hexapoda</taxon>
        <taxon>Insecta</taxon>
        <taxon>Pterygota</taxon>
        <taxon>Neoptera</taxon>
        <taxon>Endopterygota</taxon>
        <taxon>Diptera</taxon>
        <taxon>Nematocera</taxon>
        <taxon>Culicoidea</taxon>
        <taxon>Culicidae</taxon>
        <taxon>Culicinae</taxon>
        <taxon>Aedini</taxon>
        <taxon>Aedes</taxon>
        <taxon>Stegomyia</taxon>
    </lineage>
</organism>
<evidence type="ECO:0000313" key="7">
    <source>
        <dbReference type="EMBL" id="JAN94818.1"/>
    </source>
</evidence>
<evidence type="ECO:0000259" key="5">
    <source>
        <dbReference type="PROSITE" id="PS51036"/>
    </source>
</evidence>
<feature type="compositionally biased region" description="Basic and acidic residues" evidence="4">
    <location>
        <begin position="122"/>
        <end position="131"/>
    </location>
</feature>
<dbReference type="Gene3D" id="1.20.1050.80">
    <property type="entry name" value="VPS9 domain"/>
    <property type="match status" value="1"/>
</dbReference>
<dbReference type="Pfam" id="PF18151">
    <property type="entry name" value="DUF5601"/>
    <property type="match status" value="1"/>
</dbReference>
<dbReference type="InterPro" id="IPR002653">
    <property type="entry name" value="Znf_A20"/>
</dbReference>
<dbReference type="EMBL" id="GDUN01001101">
    <property type="protein sequence ID" value="JAN94818.1"/>
    <property type="molecule type" value="mRNA"/>
</dbReference>
<dbReference type="PANTHER" id="PTHR23101">
    <property type="entry name" value="RAB GDP/GTP EXCHANGE FACTOR"/>
    <property type="match status" value="1"/>
</dbReference>
<dbReference type="InterPro" id="IPR003123">
    <property type="entry name" value="VPS9"/>
</dbReference>
<reference evidence="7" key="1">
    <citation type="journal article" date="2016" name="PLoS ONE">
        <title>A Deep Insight into the Sialome of Male and Female Aedes aegypti Mosquitoes.</title>
        <authorList>
            <person name="Ribeiro J.M."/>
            <person name="Martin-Martin I."/>
            <person name="Arca B."/>
            <person name="Calvo E."/>
        </authorList>
    </citation>
    <scope>NUCLEOTIDE SEQUENCE</scope>
    <source>
        <strain evidence="7">Liverpool</strain>
        <tissue evidence="7">Salivary glands</tissue>
    </source>
</reference>
<evidence type="ECO:0000256" key="3">
    <source>
        <dbReference type="ARBA" id="ARBA00022833"/>
    </source>
</evidence>
<dbReference type="PANTHER" id="PTHR23101:SF122">
    <property type="entry name" value="RABAPTIN-5-ASSOCIATED EXCHANGE FACTOR FOR RAB5"/>
    <property type="match status" value="1"/>
</dbReference>
<dbReference type="InterPro" id="IPR045046">
    <property type="entry name" value="Vps9-like"/>
</dbReference>
<protein>
    <submittedName>
        <fullName evidence="7">Putative vacuolar sorting protein 9</fullName>
    </submittedName>
</protein>
<evidence type="ECO:0000259" key="6">
    <source>
        <dbReference type="PROSITE" id="PS51205"/>
    </source>
</evidence>
<keyword evidence="3" id="KW-0862">Zinc</keyword>
<feature type="region of interest" description="Disordered" evidence="4">
    <location>
        <begin position="122"/>
        <end position="149"/>
    </location>
</feature>
<dbReference type="SUPFAM" id="SSF109993">
    <property type="entry name" value="VPS9 domain"/>
    <property type="match status" value="1"/>
</dbReference>
<dbReference type="GO" id="GO:0005085">
    <property type="term" value="F:guanyl-nucleotide exchange factor activity"/>
    <property type="evidence" value="ECO:0007669"/>
    <property type="project" value="InterPro"/>
</dbReference>